<dbReference type="InterPro" id="IPR029058">
    <property type="entry name" value="AB_hydrolase_fold"/>
</dbReference>
<dbReference type="InterPro" id="IPR049492">
    <property type="entry name" value="BD-FAE-like_dom"/>
</dbReference>
<dbReference type="AlphaFoldDB" id="A0A6J4IR09"/>
<name>A0A6J4IR09_9ACTN</name>
<keyword evidence="2" id="KW-0378">Hydrolase</keyword>
<feature type="domain" description="BD-FAE-like" evidence="3">
    <location>
        <begin position="43"/>
        <end position="235"/>
    </location>
</feature>
<protein>
    <recommendedName>
        <fullName evidence="3">BD-FAE-like domain-containing protein</fullName>
    </recommendedName>
</protein>
<proteinExistence type="inferred from homology"/>
<dbReference type="GO" id="GO:0016787">
    <property type="term" value="F:hydrolase activity"/>
    <property type="evidence" value="ECO:0007669"/>
    <property type="project" value="UniProtKB-KW"/>
</dbReference>
<reference evidence="4" key="1">
    <citation type="submission" date="2020-02" db="EMBL/GenBank/DDBJ databases">
        <authorList>
            <person name="Meier V. D."/>
        </authorList>
    </citation>
    <scope>NUCLEOTIDE SEQUENCE</scope>
    <source>
        <strain evidence="4">AVDCRST_MAG10</strain>
    </source>
</reference>
<gene>
    <name evidence="4" type="ORF">AVDCRST_MAG10-2678</name>
</gene>
<evidence type="ECO:0000256" key="1">
    <source>
        <dbReference type="ARBA" id="ARBA00010515"/>
    </source>
</evidence>
<dbReference type="InterPro" id="IPR002168">
    <property type="entry name" value="Lipase_GDXG_HIS_AS"/>
</dbReference>
<accession>A0A6J4IR09</accession>
<evidence type="ECO:0000313" key="4">
    <source>
        <dbReference type="EMBL" id="CAA9259598.1"/>
    </source>
</evidence>
<dbReference type="PANTHER" id="PTHR48081">
    <property type="entry name" value="AB HYDROLASE SUPERFAMILY PROTEIN C4A8.06C"/>
    <property type="match status" value="1"/>
</dbReference>
<dbReference type="InterPro" id="IPR050300">
    <property type="entry name" value="GDXG_lipolytic_enzyme"/>
</dbReference>
<comment type="similarity">
    <text evidence="1">Belongs to the 'GDXG' lipolytic enzyme family.</text>
</comment>
<dbReference type="EMBL" id="CADCTB010000162">
    <property type="protein sequence ID" value="CAA9259598.1"/>
    <property type="molecule type" value="Genomic_DNA"/>
</dbReference>
<evidence type="ECO:0000256" key="2">
    <source>
        <dbReference type="ARBA" id="ARBA00022801"/>
    </source>
</evidence>
<sequence>MAALAGALALVALAHPDRPAVGQAVEVRRDIEYGTANGKRLLLDAYLPAAGSDRRPAVVMFHGGGWRFGDKATWDEEAQRLAGRGWAAFSVNYRLDEPSAFPAEIDDAQAAVRWVRAHADEYRVDPSRVAALGESAGGHLTAMLATLGSGPLDEGARIRVGAAWSPPTDLTVLAGSRGDGWVGSILGCTRSTCPDLLARSSPVNHVDGTDAPLYLVNSTDELVPLSQAEAMAQRLKTAGVDHRLDVFPGSRHALDFRADAWAPTLAFLERHLTTETAAEEGTDEGSSPASPVVFGAAAVAMLAAVGALVRRRRSQAGPDRGDAGTAA</sequence>
<dbReference type="PANTHER" id="PTHR48081:SF13">
    <property type="entry name" value="ALPHA_BETA HYDROLASE"/>
    <property type="match status" value="1"/>
</dbReference>
<dbReference type="SUPFAM" id="SSF53474">
    <property type="entry name" value="alpha/beta-Hydrolases"/>
    <property type="match status" value="1"/>
</dbReference>
<organism evidence="4">
    <name type="scientific">uncultured Acidimicrobiales bacterium</name>
    <dbReference type="NCBI Taxonomy" id="310071"/>
    <lineage>
        <taxon>Bacteria</taxon>
        <taxon>Bacillati</taxon>
        <taxon>Actinomycetota</taxon>
        <taxon>Acidimicrobiia</taxon>
        <taxon>Acidimicrobiales</taxon>
        <taxon>environmental samples</taxon>
    </lineage>
</organism>
<evidence type="ECO:0000259" key="3">
    <source>
        <dbReference type="Pfam" id="PF20434"/>
    </source>
</evidence>
<dbReference type="Gene3D" id="3.40.50.1820">
    <property type="entry name" value="alpha/beta hydrolase"/>
    <property type="match status" value="1"/>
</dbReference>
<dbReference type="PROSITE" id="PS01173">
    <property type="entry name" value="LIPASE_GDXG_HIS"/>
    <property type="match status" value="1"/>
</dbReference>
<dbReference type="Pfam" id="PF20434">
    <property type="entry name" value="BD-FAE"/>
    <property type="match status" value="1"/>
</dbReference>